<evidence type="ECO:0000313" key="2">
    <source>
        <dbReference type="EMBL" id="SMG37118.1"/>
    </source>
</evidence>
<keyword evidence="1" id="KW-0732">Signal</keyword>
<dbReference type="RefSeq" id="WP_085494381.1">
    <property type="nucleotide sequence ID" value="NZ_FXAZ01000002.1"/>
</dbReference>
<sequence length="166" mass="19099">MLKIICIFCFTVLVAGCSIGNTTSADEVTKKVTPDQIVTEDTNHTQPQYIDERDYEGDELGIVKTMNLYIKAVYEKDNSLYDSVVTEPMTRATEMNDFKKYFISIHKLDFSIKPYPTPPKDVKPVVIEYTGQILGDENTIEDKQLFLFRFEDGIWKLIGISDHLNW</sequence>
<feature type="chain" id="PRO_5012055737" description="DUF4829 domain-containing protein" evidence="1">
    <location>
        <begin position="26"/>
        <end position="166"/>
    </location>
</feature>
<dbReference type="EMBL" id="FXAZ01000002">
    <property type="protein sequence ID" value="SMG37118.1"/>
    <property type="molecule type" value="Genomic_DNA"/>
</dbReference>
<organism evidence="2 3">
    <name type="scientific">Paenibacillus aquistagni</name>
    <dbReference type="NCBI Taxonomy" id="1852522"/>
    <lineage>
        <taxon>Bacteria</taxon>
        <taxon>Bacillati</taxon>
        <taxon>Bacillota</taxon>
        <taxon>Bacilli</taxon>
        <taxon>Bacillales</taxon>
        <taxon>Paenibacillaceae</taxon>
        <taxon>Paenibacillus</taxon>
    </lineage>
</organism>
<dbReference type="OrthoDB" id="2650525at2"/>
<reference evidence="2 3" key="1">
    <citation type="submission" date="2017-04" db="EMBL/GenBank/DDBJ databases">
        <authorList>
            <person name="Afonso C.L."/>
            <person name="Miller P.J."/>
            <person name="Scott M.A."/>
            <person name="Spackman E."/>
            <person name="Goraichik I."/>
            <person name="Dimitrov K.M."/>
            <person name="Suarez D.L."/>
            <person name="Swayne D.E."/>
        </authorList>
    </citation>
    <scope>NUCLEOTIDE SEQUENCE [LARGE SCALE GENOMIC DNA]</scope>
    <source>
        <strain evidence="2 3">11</strain>
    </source>
</reference>
<evidence type="ECO:0008006" key="4">
    <source>
        <dbReference type="Google" id="ProtNLM"/>
    </source>
</evidence>
<evidence type="ECO:0000313" key="3">
    <source>
        <dbReference type="Proteomes" id="UP000193834"/>
    </source>
</evidence>
<proteinExistence type="predicted"/>
<name>A0A1X7K8P2_9BACL</name>
<dbReference type="PROSITE" id="PS51257">
    <property type="entry name" value="PROKAR_LIPOPROTEIN"/>
    <property type="match status" value="1"/>
</dbReference>
<accession>A0A1X7K8P2</accession>
<protein>
    <recommendedName>
        <fullName evidence="4">DUF4829 domain-containing protein</fullName>
    </recommendedName>
</protein>
<dbReference type="AlphaFoldDB" id="A0A1X7K8P2"/>
<gene>
    <name evidence="2" type="ORF">SAMN06295960_2188</name>
</gene>
<dbReference type="Proteomes" id="UP000193834">
    <property type="component" value="Unassembled WGS sequence"/>
</dbReference>
<evidence type="ECO:0000256" key="1">
    <source>
        <dbReference type="SAM" id="SignalP"/>
    </source>
</evidence>
<keyword evidence="3" id="KW-1185">Reference proteome</keyword>
<feature type="signal peptide" evidence="1">
    <location>
        <begin position="1"/>
        <end position="25"/>
    </location>
</feature>